<evidence type="ECO:0000313" key="2">
    <source>
        <dbReference type="EMBL" id="KIX07738.1"/>
    </source>
</evidence>
<feature type="compositionally biased region" description="Polar residues" evidence="1">
    <location>
        <begin position="365"/>
        <end position="377"/>
    </location>
</feature>
<protein>
    <submittedName>
        <fullName evidence="2">Uncharacterized protein</fullName>
    </submittedName>
</protein>
<feature type="region of interest" description="Disordered" evidence="1">
    <location>
        <begin position="143"/>
        <end position="296"/>
    </location>
</feature>
<feature type="region of interest" description="Disordered" evidence="1">
    <location>
        <begin position="1"/>
        <end position="25"/>
    </location>
</feature>
<evidence type="ECO:0000256" key="1">
    <source>
        <dbReference type="SAM" id="MobiDB-lite"/>
    </source>
</evidence>
<feature type="compositionally biased region" description="Low complexity" evidence="1">
    <location>
        <begin position="378"/>
        <end position="393"/>
    </location>
</feature>
<feature type="compositionally biased region" description="Basic and acidic residues" evidence="1">
    <location>
        <begin position="181"/>
        <end position="198"/>
    </location>
</feature>
<dbReference type="AlphaFoldDB" id="A0A0D2HBC0"/>
<reference evidence="2 3" key="1">
    <citation type="submission" date="2015-01" db="EMBL/GenBank/DDBJ databases">
        <title>The Genome Sequence of Rhinocladiella mackenzie CBS 650.93.</title>
        <authorList>
            <consortium name="The Broad Institute Genomics Platform"/>
            <person name="Cuomo C."/>
            <person name="de Hoog S."/>
            <person name="Gorbushina A."/>
            <person name="Stielow B."/>
            <person name="Teixiera M."/>
            <person name="Abouelleil A."/>
            <person name="Chapman S.B."/>
            <person name="Priest M."/>
            <person name="Young S.K."/>
            <person name="Wortman J."/>
            <person name="Nusbaum C."/>
            <person name="Birren B."/>
        </authorList>
    </citation>
    <scope>NUCLEOTIDE SEQUENCE [LARGE SCALE GENOMIC DNA]</scope>
    <source>
        <strain evidence="2 3">CBS 650.93</strain>
    </source>
</reference>
<dbReference type="HOGENOM" id="CLU_020023_1_0_1"/>
<sequence>MSSSNQRPIMGPPETPSRAMQPSSSLFPTLQLSPDLYAHQFSGPTTAQVYPNQGLLWDSSNLNFHEPSLSQQYQDPFQFNPSALSNPFASSTVGPSFTPQGAILDDRPYDLPAMPRSSSFSHIDGAAFPAPFTTSPRMPLPQVENPSMFLSSPARRFGPSDRRTSRSQHNPVLERPAYAHQMEESRREQEMKRLRGGDTKQPSITRSVMEALRRPVSPKKDSRPGLKRSLTHTGVRGDRGPKLQTHGPVGGRNSPAPVEPQRPNRPGRSSPLKSNADPVSRTLTSSRNANPKRGSLSLAIDENGVAKTIMAENDYDMDLGGASGSDAESFDDTDFHILRSQKISFAFLNDEDLSRQSHARMNRPYSHSKTSSHSTMASVNSNKQSSYQSSASSLTNTRGSDGHHARRKRPILGSTIEDDTLMEDEPAGNAQYALRAIIQDRSRSTSTPGDHSNPAQWHSSPPLQQSQYAVYNASPTTITDPDLATPSTDRESLASNTSTRLIHAQSGCTDLAWAWTIGVGQRLTSVRIARRHLYPLDKVLYARQLYRPRRAHWHINQNDITEKHE</sequence>
<proteinExistence type="predicted"/>
<evidence type="ECO:0000313" key="3">
    <source>
        <dbReference type="Proteomes" id="UP000053617"/>
    </source>
</evidence>
<dbReference type="EMBL" id="KN847476">
    <property type="protein sequence ID" value="KIX07738.1"/>
    <property type="molecule type" value="Genomic_DNA"/>
</dbReference>
<dbReference type="RefSeq" id="XP_013274874.1">
    <property type="nucleotide sequence ID" value="XM_013419420.1"/>
</dbReference>
<dbReference type="OrthoDB" id="436852at2759"/>
<feature type="region of interest" description="Disordered" evidence="1">
    <location>
        <begin position="357"/>
        <end position="423"/>
    </location>
</feature>
<name>A0A0D2HBC0_9EURO</name>
<feature type="region of interest" description="Disordered" evidence="1">
    <location>
        <begin position="441"/>
        <end position="462"/>
    </location>
</feature>
<gene>
    <name evidence="2" type="ORF">Z518_02392</name>
</gene>
<organism evidence="2 3">
    <name type="scientific">Rhinocladiella mackenziei CBS 650.93</name>
    <dbReference type="NCBI Taxonomy" id="1442369"/>
    <lineage>
        <taxon>Eukaryota</taxon>
        <taxon>Fungi</taxon>
        <taxon>Dikarya</taxon>
        <taxon>Ascomycota</taxon>
        <taxon>Pezizomycotina</taxon>
        <taxon>Eurotiomycetes</taxon>
        <taxon>Chaetothyriomycetidae</taxon>
        <taxon>Chaetothyriales</taxon>
        <taxon>Herpotrichiellaceae</taxon>
        <taxon>Rhinocladiella</taxon>
    </lineage>
</organism>
<feature type="compositionally biased region" description="Polar residues" evidence="1">
    <location>
        <begin position="444"/>
        <end position="462"/>
    </location>
</feature>
<dbReference type="GeneID" id="25290463"/>
<dbReference type="Proteomes" id="UP000053617">
    <property type="component" value="Unassembled WGS sequence"/>
</dbReference>
<dbReference type="STRING" id="1442369.A0A0D2HBC0"/>
<keyword evidence="3" id="KW-1185">Reference proteome</keyword>
<dbReference type="VEuPathDB" id="FungiDB:Z518_02392"/>
<accession>A0A0D2HBC0</accession>